<organism evidence="1 2">
    <name type="scientific">Metschnikowia aff. pulcherrima</name>
    <dbReference type="NCBI Taxonomy" id="2163413"/>
    <lineage>
        <taxon>Eukaryota</taxon>
        <taxon>Fungi</taxon>
        <taxon>Dikarya</taxon>
        <taxon>Ascomycota</taxon>
        <taxon>Saccharomycotina</taxon>
        <taxon>Pichiomycetes</taxon>
        <taxon>Metschnikowiaceae</taxon>
        <taxon>Metschnikowia</taxon>
    </lineage>
</organism>
<dbReference type="GO" id="GO:0051213">
    <property type="term" value="F:dioxygenase activity"/>
    <property type="evidence" value="ECO:0007669"/>
    <property type="project" value="UniProtKB-KW"/>
</dbReference>
<dbReference type="PANTHER" id="PTHR36423">
    <property type="entry name" value="AFR070WP"/>
    <property type="match status" value="1"/>
</dbReference>
<dbReference type="AlphaFoldDB" id="A0A4P6XHV1"/>
<dbReference type="EMBL" id="CP034457">
    <property type="protein sequence ID" value="QBM86852.1"/>
    <property type="molecule type" value="Genomic_DNA"/>
</dbReference>
<accession>A0A4P6XHV1</accession>
<protein>
    <submittedName>
        <fullName evidence="1">DOPA 4,5-dioxygenase</fullName>
    </submittedName>
</protein>
<dbReference type="Gene3D" id="3.30.70.1240">
    <property type="entry name" value="DOPA-like domains"/>
    <property type="match status" value="1"/>
</dbReference>
<proteinExistence type="predicted"/>
<dbReference type="InterPro" id="IPR023389">
    <property type="entry name" value="DOPA-like_sf"/>
</dbReference>
<sequence>MTVEILSYDFHTYWRDTHPLEKKFAAEFRDKVSKHFAKEINEGNLRVHKLWEKPVGPHPIHMWELDTAGSNDPELFGRVLAFYQLNHGKLSVLVHPHTTSGLVTDHTEYAIWLGKKQNLILDFL</sequence>
<keyword evidence="1" id="KW-0223">Dioxygenase</keyword>
<reference evidence="2" key="1">
    <citation type="submission" date="2019-03" db="EMBL/GenBank/DDBJ databases">
        <title>Snf2 controls pulcherriminic acid biosynthesis and connects pigmentation and antifungal activity of the yeast Metschnikowia pulcherrima.</title>
        <authorList>
            <person name="Gore-Lloyd D."/>
            <person name="Sumann I."/>
            <person name="Brachmann A.O."/>
            <person name="Schneeberger K."/>
            <person name="Ortiz-Merino R.A."/>
            <person name="Moreno-Beltran M."/>
            <person name="Schlaefli M."/>
            <person name="Kirner P."/>
            <person name="Santos Kron A."/>
            <person name="Wolfe K.H."/>
            <person name="Piel J."/>
            <person name="Ahrens C.H."/>
            <person name="Henk D."/>
            <person name="Freimoser F.M."/>
        </authorList>
    </citation>
    <scope>NUCLEOTIDE SEQUENCE [LARGE SCALE GENOMIC DNA]</scope>
    <source>
        <strain evidence="2">APC 1.2</strain>
    </source>
</reference>
<evidence type="ECO:0000313" key="1">
    <source>
        <dbReference type="EMBL" id="QBM86852.1"/>
    </source>
</evidence>
<evidence type="ECO:0000313" key="2">
    <source>
        <dbReference type="Proteomes" id="UP000292447"/>
    </source>
</evidence>
<dbReference type="Pfam" id="PF08883">
    <property type="entry name" value="DOPA_dioxygen"/>
    <property type="match status" value="1"/>
</dbReference>
<keyword evidence="2" id="KW-1185">Reference proteome</keyword>
<gene>
    <name evidence="1" type="primary">MPUL0B00420</name>
    <name evidence="1" type="ORF">METSCH_B00420</name>
</gene>
<dbReference type="Proteomes" id="UP000292447">
    <property type="component" value="Chromosome II"/>
</dbReference>
<dbReference type="InterPro" id="IPR014980">
    <property type="entry name" value="DOPA_dioxygen"/>
</dbReference>
<name>A0A4P6XHV1_9ASCO</name>
<dbReference type="SUPFAM" id="SSF143410">
    <property type="entry name" value="DOPA-like"/>
    <property type="match status" value="1"/>
</dbReference>
<keyword evidence="1" id="KW-0560">Oxidoreductase</keyword>
<dbReference type="PANTHER" id="PTHR36423:SF2">
    <property type="entry name" value="AFR070WP"/>
    <property type="match status" value="1"/>
</dbReference>